<organism evidence="1 2">
    <name type="scientific">Ricinus communis</name>
    <name type="common">Castor bean</name>
    <dbReference type="NCBI Taxonomy" id="3988"/>
    <lineage>
        <taxon>Eukaryota</taxon>
        <taxon>Viridiplantae</taxon>
        <taxon>Streptophyta</taxon>
        <taxon>Embryophyta</taxon>
        <taxon>Tracheophyta</taxon>
        <taxon>Spermatophyta</taxon>
        <taxon>Magnoliopsida</taxon>
        <taxon>eudicotyledons</taxon>
        <taxon>Gunneridae</taxon>
        <taxon>Pentapetalae</taxon>
        <taxon>rosids</taxon>
        <taxon>fabids</taxon>
        <taxon>Malpighiales</taxon>
        <taxon>Euphorbiaceae</taxon>
        <taxon>Acalyphoideae</taxon>
        <taxon>Acalypheae</taxon>
        <taxon>Ricinus</taxon>
    </lineage>
</organism>
<dbReference type="Proteomes" id="UP000008311">
    <property type="component" value="Unassembled WGS sequence"/>
</dbReference>
<gene>
    <name evidence="1" type="ORF">RCOM_1611800</name>
</gene>
<keyword evidence="2" id="KW-1185">Reference proteome</keyword>
<dbReference type="AlphaFoldDB" id="B9RDB5"/>
<name>B9RDB5_RICCO</name>
<protein>
    <submittedName>
        <fullName evidence="1">Uncharacterized protein</fullName>
    </submittedName>
</protein>
<evidence type="ECO:0000313" key="2">
    <source>
        <dbReference type="Proteomes" id="UP000008311"/>
    </source>
</evidence>
<dbReference type="EMBL" id="EQ973775">
    <property type="protein sequence ID" value="EEF50373.1"/>
    <property type="molecule type" value="Genomic_DNA"/>
</dbReference>
<evidence type="ECO:0000313" key="1">
    <source>
        <dbReference type="EMBL" id="EEF50373.1"/>
    </source>
</evidence>
<proteinExistence type="predicted"/>
<sequence length="53" mass="5637">MSSATKGCASSHSIVEKDFREGIISIGLLLLLSRLSEGIISSDSASYRKMGSF</sequence>
<reference evidence="2" key="1">
    <citation type="journal article" date="2010" name="Nat. Biotechnol.">
        <title>Draft genome sequence of the oilseed species Ricinus communis.</title>
        <authorList>
            <person name="Chan A.P."/>
            <person name="Crabtree J."/>
            <person name="Zhao Q."/>
            <person name="Lorenzi H."/>
            <person name="Orvis J."/>
            <person name="Puiu D."/>
            <person name="Melake-Berhan A."/>
            <person name="Jones K.M."/>
            <person name="Redman J."/>
            <person name="Chen G."/>
            <person name="Cahoon E.B."/>
            <person name="Gedil M."/>
            <person name="Stanke M."/>
            <person name="Haas B.J."/>
            <person name="Wortman J.R."/>
            <person name="Fraser-Liggett C.M."/>
            <person name="Ravel J."/>
            <person name="Rabinowicz P.D."/>
        </authorList>
    </citation>
    <scope>NUCLEOTIDE SEQUENCE [LARGE SCALE GENOMIC DNA]</scope>
    <source>
        <strain evidence="2">cv. Hale</strain>
    </source>
</reference>
<accession>B9RDB5</accession>
<dbReference type="InParanoid" id="B9RDB5"/>